<evidence type="ECO:0000313" key="2">
    <source>
        <dbReference type="Proteomes" id="UP001430953"/>
    </source>
</evidence>
<proteinExistence type="predicted"/>
<reference evidence="1 2" key="1">
    <citation type="submission" date="2023-03" db="EMBL/GenBank/DDBJ databases">
        <title>High recombination rates correlate with genetic variation in Cardiocondyla obscurior ants.</title>
        <authorList>
            <person name="Errbii M."/>
        </authorList>
    </citation>
    <scope>NUCLEOTIDE SEQUENCE [LARGE SCALE GENOMIC DNA]</scope>
    <source>
        <strain evidence="1">Alpha-2009</strain>
        <tissue evidence="1">Whole body</tissue>
    </source>
</reference>
<keyword evidence="2" id="KW-1185">Reference proteome</keyword>
<protein>
    <submittedName>
        <fullName evidence="1">Uncharacterized protein</fullName>
    </submittedName>
</protein>
<dbReference type="EMBL" id="JADYXP020000010">
    <property type="protein sequence ID" value="KAL0115955.1"/>
    <property type="molecule type" value="Genomic_DNA"/>
</dbReference>
<sequence length="127" mass="14787">MEAFIRPSPRRLRIVKLIIRSERIYPTPKERERERKTDEVSSCVYATGLNGILQSNGMRRKDRAQILATRVPNSGDPSRINSPCEKRLIDRSTENAIFTRLLHVEWRHYLCSLSIVIPRSRLKSADK</sequence>
<dbReference type="AlphaFoldDB" id="A0AAW2FL44"/>
<evidence type="ECO:0000313" key="1">
    <source>
        <dbReference type="EMBL" id="KAL0115955.1"/>
    </source>
</evidence>
<accession>A0AAW2FL44</accession>
<comment type="caution">
    <text evidence="1">The sequence shown here is derived from an EMBL/GenBank/DDBJ whole genome shotgun (WGS) entry which is preliminary data.</text>
</comment>
<name>A0AAW2FL44_9HYME</name>
<organism evidence="1 2">
    <name type="scientific">Cardiocondyla obscurior</name>
    <dbReference type="NCBI Taxonomy" id="286306"/>
    <lineage>
        <taxon>Eukaryota</taxon>
        <taxon>Metazoa</taxon>
        <taxon>Ecdysozoa</taxon>
        <taxon>Arthropoda</taxon>
        <taxon>Hexapoda</taxon>
        <taxon>Insecta</taxon>
        <taxon>Pterygota</taxon>
        <taxon>Neoptera</taxon>
        <taxon>Endopterygota</taxon>
        <taxon>Hymenoptera</taxon>
        <taxon>Apocrita</taxon>
        <taxon>Aculeata</taxon>
        <taxon>Formicoidea</taxon>
        <taxon>Formicidae</taxon>
        <taxon>Myrmicinae</taxon>
        <taxon>Cardiocondyla</taxon>
    </lineage>
</organism>
<dbReference type="Proteomes" id="UP001430953">
    <property type="component" value="Unassembled WGS sequence"/>
</dbReference>
<gene>
    <name evidence="1" type="ORF">PUN28_011076</name>
</gene>